<feature type="region of interest" description="Disordered" evidence="6">
    <location>
        <begin position="351"/>
        <end position="378"/>
    </location>
</feature>
<feature type="transmembrane region" description="Helical" evidence="7">
    <location>
        <begin position="62"/>
        <end position="87"/>
    </location>
</feature>
<dbReference type="GeneID" id="59283114"/>
<feature type="domain" description="Rhodopsin" evidence="8">
    <location>
        <begin position="46"/>
        <end position="288"/>
    </location>
</feature>
<comment type="subcellular location">
    <subcellularLocation>
        <location evidence="1">Membrane</location>
        <topology evidence="1">Multi-pass membrane protein</topology>
    </subcellularLocation>
</comment>
<evidence type="ECO:0000256" key="1">
    <source>
        <dbReference type="ARBA" id="ARBA00004141"/>
    </source>
</evidence>
<dbReference type="PANTHER" id="PTHR33048">
    <property type="entry name" value="PTH11-LIKE INTEGRAL MEMBRANE PROTEIN (AFU_ORTHOLOGUE AFUA_5G11245)"/>
    <property type="match status" value="1"/>
</dbReference>
<evidence type="ECO:0000313" key="9">
    <source>
        <dbReference type="EMBL" id="KAF6240767.1"/>
    </source>
</evidence>
<dbReference type="InterPro" id="IPR052337">
    <property type="entry name" value="SAT4-like"/>
</dbReference>
<evidence type="ECO:0000256" key="4">
    <source>
        <dbReference type="ARBA" id="ARBA00023136"/>
    </source>
</evidence>
<dbReference type="Proteomes" id="UP000578531">
    <property type="component" value="Unassembled WGS sequence"/>
</dbReference>
<feature type="transmembrane region" description="Helical" evidence="7">
    <location>
        <begin position="190"/>
        <end position="213"/>
    </location>
</feature>
<dbReference type="AlphaFoldDB" id="A0A8H6G5E8"/>
<keyword evidence="10" id="KW-1185">Reference proteome</keyword>
<feature type="transmembrane region" description="Helical" evidence="7">
    <location>
        <begin position="225"/>
        <end position="247"/>
    </location>
</feature>
<dbReference type="RefSeq" id="XP_037170026.1">
    <property type="nucleotide sequence ID" value="XM_037303379.1"/>
</dbReference>
<keyword evidence="3 7" id="KW-1133">Transmembrane helix</keyword>
<evidence type="ECO:0000256" key="3">
    <source>
        <dbReference type="ARBA" id="ARBA00022989"/>
    </source>
</evidence>
<dbReference type="Pfam" id="PF20684">
    <property type="entry name" value="Fung_rhodopsin"/>
    <property type="match status" value="1"/>
</dbReference>
<evidence type="ECO:0000256" key="5">
    <source>
        <dbReference type="ARBA" id="ARBA00038359"/>
    </source>
</evidence>
<protein>
    <recommendedName>
        <fullName evidence="8">Rhodopsin domain-containing protein</fullName>
    </recommendedName>
</protein>
<evidence type="ECO:0000256" key="6">
    <source>
        <dbReference type="SAM" id="MobiDB-lite"/>
    </source>
</evidence>
<evidence type="ECO:0000259" key="8">
    <source>
        <dbReference type="Pfam" id="PF20684"/>
    </source>
</evidence>
<organism evidence="9 10">
    <name type="scientific">Letharia columbiana</name>
    <dbReference type="NCBI Taxonomy" id="112416"/>
    <lineage>
        <taxon>Eukaryota</taxon>
        <taxon>Fungi</taxon>
        <taxon>Dikarya</taxon>
        <taxon>Ascomycota</taxon>
        <taxon>Pezizomycotina</taxon>
        <taxon>Lecanoromycetes</taxon>
        <taxon>OSLEUM clade</taxon>
        <taxon>Lecanoromycetidae</taxon>
        <taxon>Lecanorales</taxon>
        <taxon>Lecanorineae</taxon>
        <taxon>Parmeliaceae</taxon>
        <taxon>Letharia</taxon>
    </lineage>
</organism>
<dbReference type="OrthoDB" id="10017208at2759"/>
<feature type="transmembrane region" description="Helical" evidence="7">
    <location>
        <begin position="143"/>
        <end position="170"/>
    </location>
</feature>
<keyword evidence="2 7" id="KW-0812">Transmembrane</keyword>
<keyword evidence="4 7" id="KW-0472">Membrane</keyword>
<evidence type="ECO:0000313" key="10">
    <source>
        <dbReference type="Proteomes" id="UP000578531"/>
    </source>
</evidence>
<gene>
    <name evidence="9" type="ORF">HO173_001440</name>
</gene>
<proteinExistence type="inferred from homology"/>
<accession>A0A8H6G5E8</accession>
<sequence length="403" mass="44875">MDPGAGAGVVVAPNPKTDPALYENRNGDILGASITLLILPTLAVTLRLLSRWMSRAGFWWDDATVILAMLFAWGPCIIMILSSHHAMGHHLLSLSPLDLYSYFKYNYAFEFLYALAMASVKYSIILFQYRIFPIVQFRRILKYCGLFVVAFTVSIIIVFIWQCTPISAFWTTLAGELPGTHPGRCIKVELFLIIIGSINAATDFALLVLPIPILWHLKTGTPQKLLLTFIFIMGMTVCAVSIVRLVVISQFHGTDITYAYVSGSIWTAAEPSIAVVSACIPSLRPLFVRVVWGGTHRPKPPLPETYPTSSWRSGTKIHPDRSFNRLEDNSLPNIYSGNGSAWNHKTDVYGGKRGKRRGEVDEEEIELGGNEEAGSPTPVNRIRAQTTVVLTISERVEWQDDLF</sequence>
<reference evidence="9 10" key="1">
    <citation type="journal article" date="2020" name="Genomics">
        <title>Complete, high-quality genomes from long-read metagenomic sequencing of two wolf lichen thalli reveals enigmatic genome architecture.</title>
        <authorList>
            <person name="McKenzie S.K."/>
            <person name="Walston R.F."/>
            <person name="Allen J.L."/>
        </authorList>
    </citation>
    <scope>NUCLEOTIDE SEQUENCE [LARGE SCALE GENOMIC DNA]</scope>
    <source>
        <strain evidence="9">WasteWater2</strain>
    </source>
</reference>
<name>A0A8H6G5E8_9LECA</name>
<comment type="similarity">
    <text evidence="5">Belongs to the SAT4 family.</text>
</comment>
<comment type="caution">
    <text evidence="9">The sequence shown here is derived from an EMBL/GenBank/DDBJ whole genome shotgun (WGS) entry which is preliminary data.</text>
</comment>
<feature type="transmembrane region" description="Helical" evidence="7">
    <location>
        <begin position="107"/>
        <end position="131"/>
    </location>
</feature>
<dbReference type="EMBL" id="JACCJC010000003">
    <property type="protein sequence ID" value="KAF6240767.1"/>
    <property type="molecule type" value="Genomic_DNA"/>
</dbReference>
<dbReference type="GO" id="GO:0016020">
    <property type="term" value="C:membrane"/>
    <property type="evidence" value="ECO:0007669"/>
    <property type="project" value="UniProtKB-SubCell"/>
</dbReference>
<dbReference type="PANTHER" id="PTHR33048:SF47">
    <property type="entry name" value="INTEGRAL MEMBRANE PROTEIN-RELATED"/>
    <property type="match status" value="1"/>
</dbReference>
<evidence type="ECO:0000256" key="7">
    <source>
        <dbReference type="SAM" id="Phobius"/>
    </source>
</evidence>
<dbReference type="InterPro" id="IPR049326">
    <property type="entry name" value="Rhodopsin_dom_fungi"/>
</dbReference>
<feature type="transmembrane region" description="Helical" evidence="7">
    <location>
        <begin position="29"/>
        <end position="50"/>
    </location>
</feature>
<evidence type="ECO:0000256" key="2">
    <source>
        <dbReference type="ARBA" id="ARBA00022692"/>
    </source>
</evidence>